<dbReference type="AlphaFoldDB" id="A0A291RRS8"/>
<dbReference type="GeneID" id="88361809"/>
<organism evidence="1 2">
    <name type="scientific">Nocardia terpenica</name>
    <dbReference type="NCBI Taxonomy" id="455432"/>
    <lineage>
        <taxon>Bacteria</taxon>
        <taxon>Bacillati</taxon>
        <taxon>Actinomycetota</taxon>
        <taxon>Actinomycetes</taxon>
        <taxon>Mycobacteriales</taxon>
        <taxon>Nocardiaceae</taxon>
        <taxon>Nocardia</taxon>
    </lineage>
</organism>
<name>A0A291RRS8_9NOCA</name>
<dbReference type="EMBL" id="CP023778">
    <property type="protein sequence ID" value="ATL70045.1"/>
    <property type="molecule type" value="Genomic_DNA"/>
</dbReference>
<gene>
    <name evidence="1" type="ORF">CRH09_31525</name>
</gene>
<dbReference type="Proteomes" id="UP000221961">
    <property type="component" value="Chromosome"/>
</dbReference>
<proteinExistence type="predicted"/>
<protein>
    <submittedName>
        <fullName evidence="1">Uncharacterized protein</fullName>
    </submittedName>
</protein>
<accession>A0A291RRS8</accession>
<dbReference type="RefSeq" id="WP_098697043.1">
    <property type="nucleotide sequence ID" value="NZ_CP023778.1"/>
</dbReference>
<dbReference type="KEGG" id="ntp:CRH09_31525"/>
<sequence length="76" mass="8504">MTGDRLHPHLFVPADSRFAEVMCGVEFLGPLTRTRAQQLHALHRNHPPDDCLVRLASLTRLAADDGPTRTQNHRPA</sequence>
<evidence type="ECO:0000313" key="1">
    <source>
        <dbReference type="EMBL" id="ATL70045.1"/>
    </source>
</evidence>
<reference evidence="1 2" key="1">
    <citation type="submission" date="2017-10" db="EMBL/GenBank/DDBJ databases">
        <title>Comparative genomics between pathogenic Norcardia.</title>
        <authorList>
            <person name="Zeng L."/>
        </authorList>
    </citation>
    <scope>NUCLEOTIDE SEQUENCE [LARGE SCALE GENOMIC DNA]</scope>
    <source>
        <strain evidence="1 2">NC_YFY_NT001</strain>
    </source>
</reference>
<evidence type="ECO:0000313" key="2">
    <source>
        <dbReference type="Proteomes" id="UP000221961"/>
    </source>
</evidence>